<dbReference type="Proteomes" id="UP001460270">
    <property type="component" value="Unassembled WGS sequence"/>
</dbReference>
<evidence type="ECO:0000313" key="2">
    <source>
        <dbReference type="Proteomes" id="UP001460270"/>
    </source>
</evidence>
<evidence type="ECO:0000313" key="1">
    <source>
        <dbReference type="EMBL" id="KAK7916669.1"/>
    </source>
</evidence>
<comment type="caution">
    <text evidence="1">The sequence shown here is derived from an EMBL/GenBank/DDBJ whole genome shotgun (WGS) entry which is preliminary data.</text>
</comment>
<dbReference type="AlphaFoldDB" id="A0AAW0P907"/>
<proteinExistence type="predicted"/>
<name>A0AAW0P907_9GOBI</name>
<reference evidence="2" key="1">
    <citation type="submission" date="2024-04" db="EMBL/GenBank/DDBJ databases">
        <title>Salinicola lusitanus LLJ914,a marine bacterium isolated from the Okinawa Trough.</title>
        <authorList>
            <person name="Li J."/>
        </authorList>
    </citation>
    <scope>NUCLEOTIDE SEQUENCE [LARGE SCALE GENOMIC DNA]</scope>
</reference>
<keyword evidence="2" id="KW-1185">Reference proteome</keyword>
<protein>
    <submittedName>
        <fullName evidence="1">Uncharacterized protein</fullName>
    </submittedName>
</protein>
<gene>
    <name evidence="1" type="ORF">WMY93_012430</name>
</gene>
<organism evidence="1 2">
    <name type="scientific">Mugilogobius chulae</name>
    <name type="common">yellowstripe goby</name>
    <dbReference type="NCBI Taxonomy" id="88201"/>
    <lineage>
        <taxon>Eukaryota</taxon>
        <taxon>Metazoa</taxon>
        <taxon>Chordata</taxon>
        <taxon>Craniata</taxon>
        <taxon>Vertebrata</taxon>
        <taxon>Euteleostomi</taxon>
        <taxon>Actinopterygii</taxon>
        <taxon>Neopterygii</taxon>
        <taxon>Teleostei</taxon>
        <taxon>Neoteleostei</taxon>
        <taxon>Acanthomorphata</taxon>
        <taxon>Gobiaria</taxon>
        <taxon>Gobiiformes</taxon>
        <taxon>Gobioidei</taxon>
        <taxon>Gobiidae</taxon>
        <taxon>Gobionellinae</taxon>
        <taxon>Mugilogobius</taxon>
    </lineage>
</organism>
<sequence>MQMRRCEAWGQPARGGAIFLSFSGVERTERRSIGECGVQSECVNVSSVISQRNTSEKAEIMLTVVRCFTVHISEDAGPRTVVAGVEQDARCTLDQVLTPKFTERFLDTDSSRGIVFITDFVKCSWLRSNPFTVYTVADCADPSSSYRHLVTSQWDVYVHGRNCSNKRTKPQWDMEVLSLFTGHRQHRTECHQADSALFPVGGLVPGPLHRCRVTNSRDFYLSEGNLFVSETLCWLQDSLFELNLLCDIEKDAKVSPVSVHWRVGQGPFRQEHLSRLLEKAAQSDSG</sequence>
<accession>A0AAW0P907</accession>
<dbReference type="EMBL" id="JBBPFD010000008">
    <property type="protein sequence ID" value="KAK7916669.1"/>
    <property type="molecule type" value="Genomic_DNA"/>
</dbReference>